<name>A0A5C2RQM3_9APHY</name>
<feature type="non-terminal residue" evidence="1">
    <location>
        <position position="62"/>
    </location>
</feature>
<evidence type="ECO:0000313" key="1">
    <source>
        <dbReference type="EMBL" id="RPD53480.1"/>
    </source>
</evidence>
<evidence type="ECO:0008006" key="3">
    <source>
        <dbReference type="Google" id="ProtNLM"/>
    </source>
</evidence>
<protein>
    <recommendedName>
        <fullName evidence="3">DUF659 domain-containing protein</fullName>
    </recommendedName>
</protein>
<dbReference type="EMBL" id="ML122321">
    <property type="protein sequence ID" value="RPD53480.1"/>
    <property type="molecule type" value="Genomic_DNA"/>
</dbReference>
<gene>
    <name evidence="1" type="ORF">L227DRAFT_484932</name>
</gene>
<keyword evidence="2" id="KW-1185">Reference proteome</keyword>
<evidence type="ECO:0000313" key="2">
    <source>
        <dbReference type="Proteomes" id="UP000313359"/>
    </source>
</evidence>
<sequence>LTKAHTGEYLAEKLLECMKKYVIEYKVLAIVCDNASNNDKMLDEIQSRFPLFRGRQVRVRCF</sequence>
<dbReference type="Proteomes" id="UP000313359">
    <property type="component" value="Unassembled WGS sequence"/>
</dbReference>
<feature type="non-terminal residue" evidence="1">
    <location>
        <position position="1"/>
    </location>
</feature>
<organism evidence="1 2">
    <name type="scientific">Lentinus tigrinus ALCF2SS1-6</name>
    <dbReference type="NCBI Taxonomy" id="1328759"/>
    <lineage>
        <taxon>Eukaryota</taxon>
        <taxon>Fungi</taxon>
        <taxon>Dikarya</taxon>
        <taxon>Basidiomycota</taxon>
        <taxon>Agaricomycotina</taxon>
        <taxon>Agaricomycetes</taxon>
        <taxon>Polyporales</taxon>
        <taxon>Polyporaceae</taxon>
        <taxon>Lentinus</taxon>
    </lineage>
</organism>
<dbReference type="AlphaFoldDB" id="A0A5C2RQM3"/>
<reference evidence="1" key="1">
    <citation type="journal article" date="2018" name="Genome Biol. Evol.">
        <title>Genomics and development of Lentinus tigrinus, a white-rot wood-decaying mushroom with dimorphic fruiting bodies.</title>
        <authorList>
            <person name="Wu B."/>
            <person name="Xu Z."/>
            <person name="Knudson A."/>
            <person name="Carlson A."/>
            <person name="Chen N."/>
            <person name="Kovaka S."/>
            <person name="LaButti K."/>
            <person name="Lipzen A."/>
            <person name="Pennachio C."/>
            <person name="Riley R."/>
            <person name="Schakwitz W."/>
            <person name="Umezawa K."/>
            <person name="Ohm R.A."/>
            <person name="Grigoriev I.V."/>
            <person name="Nagy L.G."/>
            <person name="Gibbons J."/>
            <person name="Hibbett D."/>
        </authorList>
    </citation>
    <scope>NUCLEOTIDE SEQUENCE [LARGE SCALE GENOMIC DNA]</scope>
    <source>
        <strain evidence="1">ALCF2SS1-6</strain>
    </source>
</reference>
<accession>A0A5C2RQM3</accession>
<proteinExistence type="predicted"/>
<dbReference type="OrthoDB" id="2745866at2759"/>